<feature type="compositionally biased region" description="Basic and acidic residues" evidence="4">
    <location>
        <begin position="133"/>
        <end position="144"/>
    </location>
</feature>
<dbReference type="PANTHER" id="PTHR46910:SF1">
    <property type="entry name" value="MISCELLANEOUS ZN(II)2CYS6 TRANSCRIPTION FACTOR (EUROFUNG)-RELATED"/>
    <property type="match status" value="1"/>
</dbReference>
<dbReference type="CDD" id="cd12148">
    <property type="entry name" value="fungal_TF_MHR"/>
    <property type="match status" value="1"/>
</dbReference>
<keyword evidence="7" id="KW-1185">Reference proteome</keyword>
<dbReference type="AlphaFoldDB" id="A0AAV9NBC0"/>
<dbReference type="Proteomes" id="UP001358417">
    <property type="component" value="Unassembled WGS sequence"/>
</dbReference>
<gene>
    <name evidence="6" type="ORF">LTR84_002735</name>
</gene>
<feature type="region of interest" description="Disordered" evidence="4">
    <location>
        <begin position="97"/>
        <end position="145"/>
    </location>
</feature>
<comment type="caution">
    <text evidence="6">The sequence shown here is derived from an EMBL/GenBank/DDBJ whole genome shotgun (WGS) entry which is preliminary data.</text>
</comment>
<dbReference type="Pfam" id="PF04082">
    <property type="entry name" value="Fungal_trans"/>
    <property type="match status" value="1"/>
</dbReference>
<feature type="compositionally biased region" description="Basic and acidic residues" evidence="4">
    <location>
        <begin position="24"/>
        <end position="39"/>
    </location>
</feature>
<dbReference type="GO" id="GO:0006351">
    <property type="term" value="P:DNA-templated transcription"/>
    <property type="evidence" value="ECO:0007669"/>
    <property type="project" value="InterPro"/>
</dbReference>
<feature type="compositionally biased region" description="Low complexity" evidence="4">
    <location>
        <begin position="71"/>
        <end position="82"/>
    </location>
</feature>
<dbReference type="InterPro" id="IPR007219">
    <property type="entry name" value="XnlR_reg_dom"/>
</dbReference>
<dbReference type="InterPro" id="IPR001138">
    <property type="entry name" value="Zn2Cys6_DnaBD"/>
</dbReference>
<organism evidence="6 7">
    <name type="scientific">Exophiala bonariae</name>
    <dbReference type="NCBI Taxonomy" id="1690606"/>
    <lineage>
        <taxon>Eukaryota</taxon>
        <taxon>Fungi</taxon>
        <taxon>Dikarya</taxon>
        <taxon>Ascomycota</taxon>
        <taxon>Pezizomycotina</taxon>
        <taxon>Eurotiomycetes</taxon>
        <taxon>Chaetothyriomycetidae</taxon>
        <taxon>Chaetothyriales</taxon>
        <taxon>Herpotrichiellaceae</taxon>
        <taxon>Exophiala</taxon>
    </lineage>
</organism>
<accession>A0AAV9NBC0</accession>
<feature type="compositionally biased region" description="Polar residues" evidence="4">
    <location>
        <begin position="1"/>
        <end position="12"/>
    </location>
</feature>
<dbReference type="EMBL" id="JAVRRD010000014">
    <property type="protein sequence ID" value="KAK5051932.1"/>
    <property type="molecule type" value="Genomic_DNA"/>
</dbReference>
<sequence length="715" mass="79912">MKCDTEQPSCRNCQKRRVPCVTTDLRRPERNGRRTEPKGRRQSRNTIPTPEGSRHTATDRGNPLSTDQQMPRSPSATPSPTSHLLAHMEHDSAIPSIFTTPFQNGSQQSSRAHQVNDSNVGSTYQTSSTDLADGTRDTRAEADQTHQNSKLLFVTDKSRSRLQIVGSGSSIYVMAHWLDLFFAKHSYWRPIYPYFQQGLAYSIEVPLPFLHTLPQLPTPSQTTDYISTFFSQFYPIYPIIDRSMLERSLETLGPKLEQQPQRFAPEDYPSLACLYAVFSIAADELEGCPTSSGATYLEGAYFLYAHLVALPYVTSVQALLLLAIVLRHRNKDGASLGTLGQAIRIAQSIGLHQHMSAADVIGSSSENGAMDVASQTDLHSRIWWTAYILERTMELETGRPSAIRDSECNQVRPAPAATHRNDGPRFDYFGSLVQLAQIQTQIIELFYTSKQRRETKELLHEMGRLDRALLDWTVQFPEDIRPGRDIFCAEEEYHLATYVTLQYHQTFVALHRPALMSATPWLRSRVNHLCAGTPWRGRLRYALCIGAASARAGLKALNDLLLYAKASRLITANQTLLLTLVLAIYVTRIPTSRMNASDLAIVVTFAQEIEQDYLAMGQDVDFANGLGILRTQLSEHVRLTKANLSQTSSSGGAATVVQEPSDDDMSMDLIPDFDLSSLDDVWPSLWTDDLSGLYVNDANQDTLSAYLLGVPRMNN</sequence>
<dbReference type="SMART" id="SM00906">
    <property type="entry name" value="Fungal_trans"/>
    <property type="match status" value="1"/>
</dbReference>
<evidence type="ECO:0000256" key="2">
    <source>
        <dbReference type="ARBA" id="ARBA00023163"/>
    </source>
</evidence>
<feature type="domain" description="Xylanolytic transcriptional activator regulatory" evidence="5">
    <location>
        <begin position="335"/>
        <end position="419"/>
    </location>
</feature>
<dbReference type="GO" id="GO:0000981">
    <property type="term" value="F:DNA-binding transcription factor activity, RNA polymerase II-specific"/>
    <property type="evidence" value="ECO:0007669"/>
    <property type="project" value="InterPro"/>
</dbReference>
<keyword evidence="1" id="KW-0805">Transcription regulation</keyword>
<dbReference type="PANTHER" id="PTHR46910">
    <property type="entry name" value="TRANSCRIPTION FACTOR PDR1"/>
    <property type="match status" value="1"/>
</dbReference>
<evidence type="ECO:0000256" key="1">
    <source>
        <dbReference type="ARBA" id="ARBA00023015"/>
    </source>
</evidence>
<evidence type="ECO:0000256" key="3">
    <source>
        <dbReference type="ARBA" id="ARBA00023242"/>
    </source>
</evidence>
<dbReference type="GO" id="GO:0003677">
    <property type="term" value="F:DNA binding"/>
    <property type="evidence" value="ECO:0007669"/>
    <property type="project" value="InterPro"/>
</dbReference>
<name>A0AAV9NBC0_9EURO</name>
<protein>
    <recommendedName>
        <fullName evidence="5">Xylanolytic transcriptional activator regulatory domain-containing protein</fullName>
    </recommendedName>
</protein>
<feature type="region of interest" description="Disordered" evidence="4">
    <location>
        <begin position="1"/>
        <end position="83"/>
    </location>
</feature>
<reference evidence="6 7" key="1">
    <citation type="submission" date="2023-08" db="EMBL/GenBank/DDBJ databases">
        <title>Black Yeasts Isolated from many extreme environments.</title>
        <authorList>
            <person name="Coleine C."/>
            <person name="Stajich J.E."/>
            <person name="Selbmann L."/>
        </authorList>
    </citation>
    <scope>NUCLEOTIDE SEQUENCE [LARGE SCALE GENOMIC DNA]</scope>
    <source>
        <strain evidence="6 7">CCFEE 5792</strain>
    </source>
</reference>
<evidence type="ECO:0000313" key="7">
    <source>
        <dbReference type="Proteomes" id="UP001358417"/>
    </source>
</evidence>
<evidence type="ECO:0000313" key="6">
    <source>
        <dbReference type="EMBL" id="KAK5051932.1"/>
    </source>
</evidence>
<dbReference type="InterPro" id="IPR050987">
    <property type="entry name" value="AtrR-like"/>
</dbReference>
<keyword evidence="2" id="KW-0804">Transcription</keyword>
<dbReference type="GeneID" id="89970934"/>
<proteinExistence type="predicted"/>
<keyword evidence="3" id="KW-0539">Nucleus</keyword>
<evidence type="ECO:0000256" key="4">
    <source>
        <dbReference type="SAM" id="MobiDB-lite"/>
    </source>
</evidence>
<dbReference type="CDD" id="cd00067">
    <property type="entry name" value="GAL4"/>
    <property type="match status" value="1"/>
</dbReference>
<dbReference type="RefSeq" id="XP_064705946.1">
    <property type="nucleotide sequence ID" value="XM_064846336.1"/>
</dbReference>
<feature type="compositionally biased region" description="Polar residues" evidence="4">
    <location>
        <begin position="97"/>
        <end position="130"/>
    </location>
</feature>
<dbReference type="GO" id="GO:0008270">
    <property type="term" value="F:zinc ion binding"/>
    <property type="evidence" value="ECO:0007669"/>
    <property type="project" value="InterPro"/>
</dbReference>
<evidence type="ECO:0000259" key="5">
    <source>
        <dbReference type="SMART" id="SM00906"/>
    </source>
</evidence>